<dbReference type="VEuPathDB" id="VectorBase:GPAI011926"/>
<evidence type="ECO:0000256" key="10">
    <source>
        <dbReference type="PROSITE-ProRule" id="PRU10141"/>
    </source>
</evidence>
<keyword evidence="7 10" id="KW-0067">ATP-binding</keyword>
<dbReference type="EC" id="2.7.11.1" evidence="2"/>
<evidence type="ECO:0000313" key="15">
    <source>
        <dbReference type="EnsemblMetazoa" id="GPAI011926-PA"/>
    </source>
</evidence>
<dbReference type="SMART" id="SM00220">
    <property type="entry name" value="S_TKc"/>
    <property type="match status" value="1"/>
</dbReference>
<evidence type="ECO:0000259" key="14">
    <source>
        <dbReference type="PROSITE" id="PS50017"/>
    </source>
</evidence>
<name>A0A1A9ZE77_GLOPL</name>
<evidence type="ECO:0000256" key="6">
    <source>
        <dbReference type="ARBA" id="ARBA00022777"/>
    </source>
</evidence>
<dbReference type="GO" id="GO:0005524">
    <property type="term" value="F:ATP binding"/>
    <property type="evidence" value="ECO:0007669"/>
    <property type="project" value="UniProtKB-UniRule"/>
</dbReference>
<sequence length="497" mass="56455">MSANNNNNNTLRPGSANVTENDVPIYHMPLTIRKHLCGHLDELKVWMQLAEEMHLSPSEIQDIKTKLGSGKSPSNELLLIWGHKYDHSTTELFNLLHRLKLFPAMRILKQLVSRQHQLKIPPSAPAFSKIMTNNLNPAGNNNDEISQKQDSTTSGVSNSDTTSDNNNWRSRSRLQANKHERSSLIADSSVQKYASCLLEINYFELCDATNNWDEKFILGKGGFGTVFRGYWKHTEVAIKQIHYRGTDGRENIKIQIQQSLNELKYLNACRHDNILPLYGFSIKGEKPCLVYQLMKGGSLEQRLNSKKVTPLTWEQRIAICLGSARGINFLHTFRNKPLIHGDIKPANVLLDQCLQPKIGDFGLAREGPNDINSAVEVTQVFGTRPYLPPEFLNSRKLSTKVDTYSFGVVLLEVFTGMRVYDSHRREQLLTKHILNILSQTCKIEELIDKRVPLLPGQEEMCKRSIELSLKCIAKSPQDRPEMEDVLKTICSYHVHSA</sequence>
<keyword evidence="5 10" id="KW-0547">Nucleotide-binding</keyword>
<feature type="domain" description="Protein kinase" evidence="13">
    <location>
        <begin position="212"/>
        <end position="497"/>
    </location>
</feature>
<keyword evidence="16" id="KW-1185">Reference proteome</keyword>
<dbReference type="SUPFAM" id="SSF47986">
    <property type="entry name" value="DEATH domain"/>
    <property type="match status" value="1"/>
</dbReference>
<dbReference type="PROSITE" id="PS00108">
    <property type="entry name" value="PROTEIN_KINASE_ST"/>
    <property type="match status" value="1"/>
</dbReference>
<dbReference type="FunFam" id="1.10.510.10:FF:000754">
    <property type="entry name" value="Interleukin-1 receptor-associated kinase"/>
    <property type="match status" value="1"/>
</dbReference>
<dbReference type="PROSITE" id="PS50011">
    <property type="entry name" value="PROTEIN_KINASE_DOM"/>
    <property type="match status" value="1"/>
</dbReference>
<dbReference type="PANTHER" id="PTHR48006:SF84">
    <property type="entry name" value="REPEAT TRANSMEMBRANE PROTEIN KINASE, PUTATIVE, EXPRESSED-RELATED"/>
    <property type="match status" value="1"/>
</dbReference>
<evidence type="ECO:0000256" key="9">
    <source>
        <dbReference type="ARBA" id="ARBA00048679"/>
    </source>
</evidence>
<dbReference type="Pfam" id="PF00069">
    <property type="entry name" value="Pkinase"/>
    <property type="match status" value="1"/>
</dbReference>
<feature type="binding site" evidence="10">
    <location>
        <position position="239"/>
    </location>
    <ligand>
        <name>ATP</name>
        <dbReference type="ChEBI" id="CHEBI:30616"/>
    </ligand>
</feature>
<dbReference type="PANTHER" id="PTHR48006">
    <property type="entry name" value="LEUCINE-RICH REPEAT-CONTAINING PROTEIN DDB_G0281931-RELATED"/>
    <property type="match status" value="1"/>
</dbReference>
<dbReference type="SUPFAM" id="SSF56112">
    <property type="entry name" value="Protein kinase-like (PK-like)"/>
    <property type="match status" value="1"/>
</dbReference>
<dbReference type="Gene3D" id="1.10.533.10">
    <property type="entry name" value="Death Domain, Fas"/>
    <property type="match status" value="1"/>
</dbReference>
<evidence type="ECO:0000256" key="2">
    <source>
        <dbReference type="ARBA" id="ARBA00012513"/>
    </source>
</evidence>
<comment type="catalytic activity">
    <reaction evidence="9">
        <text>L-seryl-[protein] + ATP = O-phospho-L-seryl-[protein] + ADP + H(+)</text>
        <dbReference type="Rhea" id="RHEA:17989"/>
        <dbReference type="Rhea" id="RHEA-COMP:9863"/>
        <dbReference type="Rhea" id="RHEA-COMP:11604"/>
        <dbReference type="ChEBI" id="CHEBI:15378"/>
        <dbReference type="ChEBI" id="CHEBI:29999"/>
        <dbReference type="ChEBI" id="CHEBI:30616"/>
        <dbReference type="ChEBI" id="CHEBI:83421"/>
        <dbReference type="ChEBI" id="CHEBI:456216"/>
        <dbReference type="EC" id="2.7.11.1"/>
    </reaction>
</comment>
<evidence type="ECO:0000256" key="11">
    <source>
        <dbReference type="RuleBase" id="RU000304"/>
    </source>
</evidence>
<dbReference type="InterPro" id="IPR000488">
    <property type="entry name" value="Death_dom"/>
</dbReference>
<comment type="catalytic activity">
    <reaction evidence="8">
        <text>L-threonyl-[protein] + ATP = O-phospho-L-threonyl-[protein] + ADP + H(+)</text>
        <dbReference type="Rhea" id="RHEA:46608"/>
        <dbReference type="Rhea" id="RHEA-COMP:11060"/>
        <dbReference type="Rhea" id="RHEA-COMP:11605"/>
        <dbReference type="ChEBI" id="CHEBI:15378"/>
        <dbReference type="ChEBI" id="CHEBI:30013"/>
        <dbReference type="ChEBI" id="CHEBI:30616"/>
        <dbReference type="ChEBI" id="CHEBI:61977"/>
        <dbReference type="ChEBI" id="CHEBI:456216"/>
        <dbReference type="EC" id="2.7.11.1"/>
    </reaction>
</comment>
<feature type="region of interest" description="Disordered" evidence="12">
    <location>
        <begin position="129"/>
        <end position="171"/>
    </location>
</feature>
<dbReference type="InterPro" id="IPR017441">
    <property type="entry name" value="Protein_kinase_ATP_BS"/>
</dbReference>
<dbReference type="GO" id="GO:0007165">
    <property type="term" value="P:signal transduction"/>
    <property type="evidence" value="ECO:0007669"/>
    <property type="project" value="InterPro"/>
</dbReference>
<organism evidence="15 16">
    <name type="scientific">Glossina pallidipes</name>
    <name type="common">Tsetse fly</name>
    <dbReference type="NCBI Taxonomy" id="7398"/>
    <lineage>
        <taxon>Eukaryota</taxon>
        <taxon>Metazoa</taxon>
        <taxon>Ecdysozoa</taxon>
        <taxon>Arthropoda</taxon>
        <taxon>Hexapoda</taxon>
        <taxon>Insecta</taxon>
        <taxon>Pterygota</taxon>
        <taxon>Neoptera</taxon>
        <taxon>Endopterygota</taxon>
        <taxon>Diptera</taxon>
        <taxon>Brachycera</taxon>
        <taxon>Muscomorpha</taxon>
        <taxon>Hippoboscoidea</taxon>
        <taxon>Glossinidae</taxon>
        <taxon>Glossina</taxon>
    </lineage>
</organism>
<dbReference type="Gene3D" id="1.10.510.10">
    <property type="entry name" value="Transferase(Phosphotransferase) domain 1"/>
    <property type="match status" value="1"/>
</dbReference>
<dbReference type="InterPro" id="IPR011009">
    <property type="entry name" value="Kinase-like_dom_sf"/>
</dbReference>
<dbReference type="PROSITE" id="PS00107">
    <property type="entry name" value="PROTEIN_KINASE_ATP"/>
    <property type="match status" value="1"/>
</dbReference>
<dbReference type="CDD" id="cd08307">
    <property type="entry name" value="Death_Pelle"/>
    <property type="match status" value="1"/>
</dbReference>
<comment type="similarity">
    <text evidence="1">Belongs to the protein kinase superfamily. TKL Ser/Thr protein kinase family. Pelle subfamily.</text>
</comment>
<dbReference type="InterPro" id="IPR000719">
    <property type="entry name" value="Prot_kinase_dom"/>
</dbReference>
<evidence type="ECO:0000256" key="3">
    <source>
        <dbReference type="ARBA" id="ARBA00022527"/>
    </source>
</evidence>
<dbReference type="STRING" id="7398.A0A1A9ZE77"/>
<dbReference type="AlphaFoldDB" id="A0A1A9ZE77"/>
<dbReference type="InterPro" id="IPR008271">
    <property type="entry name" value="Ser/Thr_kinase_AS"/>
</dbReference>
<keyword evidence="6" id="KW-0418">Kinase</keyword>
<dbReference type="InterPro" id="IPR051824">
    <property type="entry name" value="LRR_Rcpt-Like_S/T_Kinase"/>
</dbReference>
<evidence type="ECO:0000256" key="8">
    <source>
        <dbReference type="ARBA" id="ARBA00047899"/>
    </source>
</evidence>
<protein>
    <recommendedName>
        <fullName evidence="2">non-specific serine/threonine protein kinase</fullName>
        <ecNumber evidence="2">2.7.11.1</ecNumber>
    </recommendedName>
</protein>
<dbReference type="EnsemblMetazoa" id="GPAI011926-RA">
    <property type="protein sequence ID" value="GPAI011926-PA"/>
    <property type="gene ID" value="GPAI011926"/>
</dbReference>
<evidence type="ECO:0000256" key="7">
    <source>
        <dbReference type="ARBA" id="ARBA00022840"/>
    </source>
</evidence>
<accession>A0A1A9ZE77</accession>
<evidence type="ECO:0000256" key="4">
    <source>
        <dbReference type="ARBA" id="ARBA00022679"/>
    </source>
</evidence>
<feature type="compositionally biased region" description="Low complexity" evidence="12">
    <location>
        <begin position="150"/>
        <end position="167"/>
    </location>
</feature>
<feature type="compositionally biased region" description="Polar residues" evidence="12">
    <location>
        <begin position="130"/>
        <end position="144"/>
    </location>
</feature>
<reference evidence="16" key="1">
    <citation type="submission" date="2014-03" db="EMBL/GenBank/DDBJ databases">
        <authorList>
            <person name="Aksoy S."/>
            <person name="Warren W."/>
            <person name="Wilson R.K."/>
        </authorList>
    </citation>
    <scope>NUCLEOTIDE SEQUENCE [LARGE SCALE GENOMIC DNA]</scope>
    <source>
        <strain evidence="16">IAEA</strain>
    </source>
</reference>
<reference evidence="15" key="2">
    <citation type="submission" date="2020-05" db="UniProtKB">
        <authorList>
            <consortium name="EnsemblMetazoa"/>
        </authorList>
    </citation>
    <scope>IDENTIFICATION</scope>
    <source>
        <strain evidence="15">IAEA</strain>
    </source>
</reference>
<evidence type="ECO:0000256" key="1">
    <source>
        <dbReference type="ARBA" id="ARBA00008718"/>
    </source>
</evidence>
<evidence type="ECO:0000259" key="13">
    <source>
        <dbReference type="PROSITE" id="PS50011"/>
    </source>
</evidence>
<dbReference type="GO" id="GO:0004674">
    <property type="term" value="F:protein serine/threonine kinase activity"/>
    <property type="evidence" value="ECO:0007669"/>
    <property type="project" value="UniProtKB-KW"/>
</dbReference>
<dbReference type="SMART" id="SM00005">
    <property type="entry name" value="DEATH"/>
    <property type="match status" value="1"/>
</dbReference>
<evidence type="ECO:0000256" key="5">
    <source>
        <dbReference type="ARBA" id="ARBA00022741"/>
    </source>
</evidence>
<evidence type="ECO:0000313" key="16">
    <source>
        <dbReference type="Proteomes" id="UP000092445"/>
    </source>
</evidence>
<dbReference type="Gene3D" id="3.30.200.20">
    <property type="entry name" value="Phosphorylase Kinase, domain 1"/>
    <property type="match status" value="1"/>
</dbReference>
<dbReference type="Pfam" id="PF00531">
    <property type="entry name" value="Death"/>
    <property type="match status" value="1"/>
</dbReference>
<dbReference type="GO" id="GO:0045087">
    <property type="term" value="P:innate immune response"/>
    <property type="evidence" value="ECO:0007669"/>
    <property type="project" value="UniProtKB-ARBA"/>
</dbReference>
<dbReference type="PROSITE" id="PS50017">
    <property type="entry name" value="DEATH_DOMAIN"/>
    <property type="match status" value="1"/>
</dbReference>
<feature type="domain" description="Death" evidence="14">
    <location>
        <begin position="46"/>
        <end position="112"/>
    </location>
</feature>
<dbReference type="InterPro" id="IPR037924">
    <property type="entry name" value="Pelle_death"/>
</dbReference>
<dbReference type="InterPro" id="IPR011029">
    <property type="entry name" value="DEATH-like_dom_sf"/>
</dbReference>
<evidence type="ECO:0000256" key="12">
    <source>
        <dbReference type="SAM" id="MobiDB-lite"/>
    </source>
</evidence>
<dbReference type="CDD" id="cd14066">
    <property type="entry name" value="STKc_IRAK"/>
    <property type="match status" value="1"/>
</dbReference>
<dbReference type="Proteomes" id="UP000092445">
    <property type="component" value="Unassembled WGS sequence"/>
</dbReference>
<proteinExistence type="inferred from homology"/>
<keyword evidence="3 11" id="KW-0723">Serine/threonine-protein kinase</keyword>
<keyword evidence="4" id="KW-0808">Transferase</keyword>